<feature type="transmembrane region" description="Helical" evidence="1">
    <location>
        <begin position="65"/>
        <end position="86"/>
    </location>
</feature>
<evidence type="ECO:0000313" key="4">
    <source>
        <dbReference type="Proteomes" id="UP000323994"/>
    </source>
</evidence>
<feature type="transmembrane region" description="Helical" evidence="1">
    <location>
        <begin position="266"/>
        <end position="285"/>
    </location>
</feature>
<feature type="transmembrane region" description="Helical" evidence="1">
    <location>
        <begin position="217"/>
        <end position="236"/>
    </location>
</feature>
<dbReference type="OrthoDB" id="650263at2"/>
<accession>A0A5M8Q8I4</accession>
<comment type="caution">
    <text evidence="3">The sequence shown here is derived from an EMBL/GenBank/DDBJ whole genome shotgun (WGS) entry which is preliminary data.</text>
</comment>
<proteinExistence type="predicted"/>
<evidence type="ECO:0000313" key="3">
    <source>
        <dbReference type="EMBL" id="KAA6431513.1"/>
    </source>
</evidence>
<feature type="transmembrane region" description="Helical" evidence="1">
    <location>
        <begin position="130"/>
        <end position="149"/>
    </location>
</feature>
<sequence>MNTQSILRELVSKEIISERQASMISEYETAKPLSVHWELRFMLYVGILLFNSGLGIIIYDNIDSIGHQAIIAGIALLTAACFYYAYRKSHPYSPDEVLNSSKLQEYVLLLGCVSFLALEGYLQFQYKLFGSRYGLAVLIPTVLFFACAYRFDHRGVLSMAVTGLASWLGLTIAPLSVVSGNNLTDLKILNSAIVLGTLLSVTGWLSEKLRIKKHFSYTYIFLGGNLAALAALSGLINQPYKVVYAILSFAFCLFFVLNARRMQSHLFLLLGVIYAYITVTYLIFFRISEDVYFSLMTVYLTVSSIGVIYFLLNFKKILGTAR</sequence>
<dbReference type="AlphaFoldDB" id="A0A5M8Q8I4"/>
<feature type="transmembrane region" description="Helical" evidence="1">
    <location>
        <begin position="41"/>
        <end position="59"/>
    </location>
</feature>
<dbReference type="EMBL" id="VBSN01000073">
    <property type="protein sequence ID" value="KAA6431513.1"/>
    <property type="molecule type" value="Genomic_DNA"/>
</dbReference>
<keyword evidence="1" id="KW-1133">Transmembrane helix</keyword>
<gene>
    <name evidence="3" type="ORF">FEM33_24695</name>
</gene>
<reference evidence="3 4" key="1">
    <citation type="submission" date="2019-05" db="EMBL/GenBank/DDBJ databases">
        <authorList>
            <person name="Qu J.-H."/>
        </authorList>
    </citation>
    <scope>NUCLEOTIDE SEQUENCE [LARGE SCALE GENOMIC DNA]</scope>
    <source>
        <strain evidence="3 4">NS28</strain>
    </source>
</reference>
<organism evidence="3 4">
    <name type="scientific">Dyadobacter flavalbus</name>
    <dbReference type="NCBI Taxonomy" id="2579942"/>
    <lineage>
        <taxon>Bacteria</taxon>
        <taxon>Pseudomonadati</taxon>
        <taxon>Bacteroidota</taxon>
        <taxon>Cytophagia</taxon>
        <taxon>Cytophagales</taxon>
        <taxon>Spirosomataceae</taxon>
        <taxon>Dyadobacter</taxon>
    </lineage>
</organism>
<keyword evidence="1" id="KW-0812">Transmembrane</keyword>
<dbReference type="RefSeq" id="WP_139014642.1">
    <property type="nucleotide sequence ID" value="NZ_VBSN01000073.1"/>
</dbReference>
<protein>
    <submittedName>
        <fullName evidence="3">DUF2157 domain-containing protein</fullName>
    </submittedName>
</protein>
<evidence type="ECO:0000259" key="2">
    <source>
        <dbReference type="Pfam" id="PF09925"/>
    </source>
</evidence>
<feature type="transmembrane region" description="Helical" evidence="1">
    <location>
        <begin position="188"/>
        <end position="205"/>
    </location>
</feature>
<keyword evidence="1" id="KW-0472">Membrane</keyword>
<feature type="transmembrane region" description="Helical" evidence="1">
    <location>
        <begin position="291"/>
        <end position="312"/>
    </location>
</feature>
<feature type="transmembrane region" description="Helical" evidence="1">
    <location>
        <begin position="156"/>
        <end position="176"/>
    </location>
</feature>
<dbReference type="Proteomes" id="UP000323994">
    <property type="component" value="Unassembled WGS sequence"/>
</dbReference>
<feature type="transmembrane region" description="Helical" evidence="1">
    <location>
        <begin position="242"/>
        <end position="259"/>
    </location>
</feature>
<keyword evidence="4" id="KW-1185">Reference proteome</keyword>
<feature type="transmembrane region" description="Helical" evidence="1">
    <location>
        <begin position="106"/>
        <end position="124"/>
    </location>
</feature>
<dbReference type="InterPro" id="IPR018677">
    <property type="entry name" value="DUF2157"/>
</dbReference>
<name>A0A5M8Q8I4_9BACT</name>
<dbReference type="Pfam" id="PF09925">
    <property type="entry name" value="DUF2157"/>
    <property type="match status" value="1"/>
</dbReference>
<evidence type="ECO:0000256" key="1">
    <source>
        <dbReference type="SAM" id="Phobius"/>
    </source>
</evidence>
<feature type="domain" description="DUF2157" evidence="2">
    <location>
        <begin position="9"/>
        <end position="155"/>
    </location>
</feature>